<feature type="transmembrane region" description="Helical" evidence="10">
    <location>
        <begin position="327"/>
        <end position="348"/>
    </location>
</feature>
<keyword evidence="4 10" id="KW-0812">Transmembrane</keyword>
<evidence type="ECO:0000259" key="11">
    <source>
        <dbReference type="Pfam" id="PF00999"/>
    </source>
</evidence>
<feature type="domain" description="Cation/H+ exchanger transmembrane" evidence="11">
    <location>
        <begin position="57"/>
        <end position="437"/>
    </location>
</feature>
<dbReference type="InterPro" id="IPR057290">
    <property type="entry name" value="CHX17_C"/>
</dbReference>
<keyword evidence="3" id="KW-0633">Potassium transport</keyword>
<keyword evidence="2" id="KW-0813">Transport</keyword>
<evidence type="ECO:0008006" key="16">
    <source>
        <dbReference type="Google" id="ProtNLM"/>
    </source>
</evidence>
<feature type="transmembrane region" description="Helical" evidence="10">
    <location>
        <begin position="419"/>
        <end position="441"/>
    </location>
</feature>
<comment type="subcellular location">
    <subcellularLocation>
        <location evidence="1">Membrane</location>
        <topology evidence="1">Multi-pass membrane protein</topology>
    </subcellularLocation>
</comment>
<feature type="transmembrane region" description="Helical" evidence="10">
    <location>
        <begin position="239"/>
        <end position="261"/>
    </location>
</feature>
<dbReference type="InterPro" id="IPR006153">
    <property type="entry name" value="Cation/H_exchanger_TM"/>
</dbReference>
<evidence type="ECO:0000313" key="14">
    <source>
        <dbReference type="EMBL" id="KAH7553911.1"/>
    </source>
</evidence>
<keyword evidence="8 10" id="KW-0472">Membrane</keyword>
<accession>A0ABQ8HBN6</accession>
<proteinExistence type="inferred from homology"/>
<feature type="transmembrane region" description="Helical" evidence="10">
    <location>
        <begin position="43"/>
        <end position="63"/>
    </location>
</feature>
<gene>
    <name evidence="14" type="ORF">JRO89_XS12G0076100</name>
</gene>
<keyword evidence="5" id="KW-0630">Potassium</keyword>
<feature type="transmembrane region" description="Helical" evidence="10">
    <location>
        <begin position="102"/>
        <end position="123"/>
    </location>
</feature>
<dbReference type="Pfam" id="PF00999">
    <property type="entry name" value="Na_H_Exchanger"/>
    <property type="match status" value="1"/>
</dbReference>
<reference evidence="14 15" key="1">
    <citation type="submission" date="2021-02" db="EMBL/GenBank/DDBJ databases">
        <title>Plant Genome Project.</title>
        <authorList>
            <person name="Zhang R.-G."/>
        </authorList>
    </citation>
    <scope>NUCLEOTIDE SEQUENCE [LARGE SCALE GENOMIC DNA]</scope>
    <source>
        <tissue evidence="14">Leaves</tissue>
    </source>
</reference>
<evidence type="ECO:0000256" key="1">
    <source>
        <dbReference type="ARBA" id="ARBA00004141"/>
    </source>
</evidence>
<comment type="similarity">
    <text evidence="9">Belongs to the monovalent cation:proton antiporter 2 (CPA2) transporter (TC 2.A.37) family. CHX (TC 2.A.37.4) subfamily.</text>
</comment>
<organism evidence="14 15">
    <name type="scientific">Xanthoceras sorbifolium</name>
    <dbReference type="NCBI Taxonomy" id="99658"/>
    <lineage>
        <taxon>Eukaryota</taxon>
        <taxon>Viridiplantae</taxon>
        <taxon>Streptophyta</taxon>
        <taxon>Embryophyta</taxon>
        <taxon>Tracheophyta</taxon>
        <taxon>Spermatophyta</taxon>
        <taxon>Magnoliopsida</taxon>
        <taxon>eudicotyledons</taxon>
        <taxon>Gunneridae</taxon>
        <taxon>Pentapetalae</taxon>
        <taxon>rosids</taxon>
        <taxon>malvids</taxon>
        <taxon>Sapindales</taxon>
        <taxon>Sapindaceae</taxon>
        <taxon>Xanthoceroideae</taxon>
        <taxon>Xanthoceras</taxon>
    </lineage>
</organism>
<dbReference type="InterPro" id="IPR038770">
    <property type="entry name" value="Na+/solute_symporter_sf"/>
</dbReference>
<keyword evidence="15" id="KW-1185">Reference proteome</keyword>
<evidence type="ECO:0000256" key="7">
    <source>
        <dbReference type="ARBA" id="ARBA00023065"/>
    </source>
</evidence>
<dbReference type="InterPro" id="IPR050794">
    <property type="entry name" value="CPA2_transporter"/>
</dbReference>
<dbReference type="Pfam" id="PF23259">
    <property type="entry name" value="CHX17_C"/>
    <property type="match status" value="1"/>
</dbReference>
<evidence type="ECO:0000256" key="10">
    <source>
        <dbReference type="SAM" id="Phobius"/>
    </source>
</evidence>
<feature type="transmembrane region" description="Helical" evidence="10">
    <location>
        <begin position="135"/>
        <end position="159"/>
    </location>
</feature>
<feature type="domain" description="Cation/H(+) antiporter central" evidence="12">
    <location>
        <begin position="493"/>
        <end position="610"/>
    </location>
</feature>
<feature type="transmembrane region" description="Helical" evidence="10">
    <location>
        <begin position="70"/>
        <end position="87"/>
    </location>
</feature>
<feature type="domain" description="Cation/H(+) antiporter C-terminal" evidence="13">
    <location>
        <begin position="625"/>
        <end position="768"/>
    </location>
</feature>
<name>A0ABQ8HBN6_9ROSI</name>
<dbReference type="PANTHER" id="PTHR32468">
    <property type="entry name" value="CATION/H + ANTIPORTER"/>
    <property type="match status" value="1"/>
</dbReference>
<evidence type="ECO:0000313" key="15">
    <source>
        <dbReference type="Proteomes" id="UP000827721"/>
    </source>
</evidence>
<evidence type="ECO:0000256" key="5">
    <source>
        <dbReference type="ARBA" id="ARBA00022958"/>
    </source>
</evidence>
<evidence type="ECO:0000259" key="12">
    <source>
        <dbReference type="Pfam" id="PF23256"/>
    </source>
</evidence>
<dbReference type="Gene3D" id="1.20.1530.20">
    <property type="match status" value="1"/>
</dbReference>
<protein>
    <recommendedName>
        <fullName evidence="16">Cation/H+ exchanger domain-containing protein</fullName>
    </recommendedName>
</protein>
<keyword evidence="7" id="KW-0406">Ion transport</keyword>
<dbReference type="PANTHER" id="PTHR32468:SF96">
    <property type="entry name" value="CATION_H(+) ANTIPORTER 26-RELATED"/>
    <property type="match status" value="1"/>
</dbReference>
<comment type="caution">
    <text evidence="14">The sequence shown here is derived from an EMBL/GenBank/DDBJ whole genome shotgun (WGS) entry which is preliminary data.</text>
</comment>
<dbReference type="EMBL" id="JAFEMO010000012">
    <property type="protein sequence ID" value="KAH7553911.1"/>
    <property type="molecule type" value="Genomic_DNA"/>
</dbReference>
<keyword evidence="6 10" id="KW-1133">Transmembrane helix</keyword>
<feature type="transmembrane region" description="Helical" evidence="10">
    <location>
        <begin position="355"/>
        <end position="380"/>
    </location>
</feature>
<evidence type="ECO:0000256" key="8">
    <source>
        <dbReference type="ARBA" id="ARBA00023136"/>
    </source>
</evidence>
<dbReference type="Pfam" id="PF23256">
    <property type="entry name" value="CHX17_2nd"/>
    <property type="match status" value="1"/>
</dbReference>
<evidence type="ECO:0000256" key="3">
    <source>
        <dbReference type="ARBA" id="ARBA00022538"/>
    </source>
</evidence>
<dbReference type="Proteomes" id="UP000827721">
    <property type="component" value="Unassembled WGS sequence"/>
</dbReference>
<evidence type="ECO:0000256" key="9">
    <source>
        <dbReference type="ARBA" id="ARBA00038341"/>
    </source>
</evidence>
<feature type="transmembrane region" description="Helical" evidence="10">
    <location>
        <begin position="205"/>
        <end position="227"/>
    </location>
</feature>
<evidence type="ECO:0000256" key="2">
    <source>
        <dbReference type="ARBA" id="ARBA00022448"/>
    </source>
</evidence>
<sequence length="795" mass="88255">MDKQASVSVLALKWKNTSVYCESFQPMTLAGSVMQEYPLHSPLLLVVVPVALVSSLTSMFRVLLKPLGQVTFVSQMLAGIVLGPSFFGNSNYLNEKLFSRKAVMVLNVFEAVGLIFTVFLLSVRVDVSVIKKSGRLAIIIGLGTFIFPFVITVGAAHIVRVVMNLDTDLYNTLPLIASIESSTSFHSILSLLTDLKLLNSEMGRLAISSSLISCLSSWFLLAVGAHLRDGSQTGVKHGWLFMNLCIAVTVIITVFAFRPIMFWMMKQTPEGKPLKESHVLTINIMVLGIALFGEVTGQHCFLGPAILGMVTPLNSPFGPYLAEKIELFVWAVFMPCYIVNVGRLINLYSTQYNSFLAVECIILISSTVKTIAIMIPSLYYKMPFADALSLSLLLNCRGIFDVQFYTRGYRLQMVNEESFGILVTHATLGSAIIAPIVRAIYDSSRRYVAYRRRTIQHIGRHSELRILACIHQPEHVTTIINILEASNSPQCPLAVYVMNLEDLARHTLPLVQTHRLDRLPSSKSTKADQMINAFRHYQQKGRGRIYVQCFTAIAPYTTMHDEICLMAFEKSTSLVIVPFQATSGPFTNTVIKNVLKVAPCSVGVLFDRGIFMDPRSILSRQLIINVCMVFIGGPDDREALAYGVRMVENQNIMLTIIRLSAMKHIATDLTEEDNDFNMLNAVRANTIHCKNVAYMEKYVTEGHETAKLLNVIGNEFDLILVGRRHHSDAPVLVGLSEWSEIEELGVIGDLLVSPDFKGPSSILVIQQQASFVEEMIGCGSPKHNSKLNEINIGLV</sequence>
<dbReference type="InterPro" id="IPR057291">
    <property type="entry name" value="CHX17_2nd"/>
</dbReference>
<evidence type="ECO:0000256" key="6">
    <source>
        <dbReference type="ARBA" id="ARBA00022989"/>
    </source>
</evidence>
<evidence type="ECO:0000259" key="13">
    <source>
        <dbReference type="Pfam" id="PF23259"/>
    </source>
</evidence>
<evidence type="ECO:0000256" key="4">
    <source>
        <dbReference type="ARBA" id="ARBA00022692"/>
    </source>
</evidence>